<protein>
    <submittedName>
        <fullName evidence="2">MBL fold metallo-hydrolase</fullName>
    </submittedName>
</protein>
<keyword evidence="3" id="KW-1185">Reference proteome</keyword>
<evidence type="ECO:0000313" key="2">
    <source>
        <dbReference type="EMBL" id="MBG9985719.1"/>
    </source>
</evidence>
<dbReference type="Gene3D" id="1.10.10.10">
    <property type="entry name" value="Winged helix-like DNA-binding domain superfamily/Winged helix DNA-binding domain"/>
    <property type="match status" value="1"/>
</dbReference>
<dbReference type="CDD" id="cd07725">
    <property type="entry name" value="TTHA1429-like_MBL-fold"/>
    <property type="match status" value="1"/>
</dbReference>
<feature type="domain" description="Metallo-beta-lactamase" evidence="1">
    <location>
        <begin position="22"/>
        <end position="229"/>
    </location>
</feature>
<evidence type="ECO:0000313" key="3">
    <source>
        <dbReference type="Proteomes" id="UP000721415"/>
    </source>
</evidence>
<dbReference type="EMBL" id="JACBXQ010000001">
    <property type="protein sequence ID" value="MBG9985719.1"/>
    <property type="molecule type" value="Genomic_DNA"/>
</dbReference>
<dbReference type="InterPro" id="IPR050662">
    <property type="entry name" value="Sec-metab_biosynth-thioest"/>
</dbReference>
<dbReference type="PANTHER" id="PTHR23131">
    <property type="entry name" value="ENDORIBONUCLEASE LACTB2"/>
    <property type="match status" value="1"/>
</dbReference>
<dbReference type="SUPFAM" id="SSF56281">
    <property type="entry name" value="Metallo-hydrolase/oxidoreductase"/>
    <property type="match status" value="1"/>
</dbReference>
<dbReference type="PANTHER" id="PTHR23131:SF4">
    <property type="entry name" value="METALLO-BETA-LACTAMASE SUPERFAMILY POTEIN"/>
    <property type="match status" value="1"/>
</dbReference>
<dbReference type="Proteomes" id="UP000721415">
    <property type="component" value="Unassembled WGS sequence"/>
</dbReference>
<name>A0ABS0LNU4_9LACT</name>
<comment type="caution">
    <text evidence="2">The sequence shown here is derived from an EMBL/GenBank/DDBJ whole genome shotgun (WGS) entry which is preliminary data.</text>
</comment>
<organism evidence="2 3">
    <name type="scientific">Facklamia lactis</name>
    <dbReference type="NCBI Taxonomy" id="2749967"/>
    <lineage>
        <taxon>Bacteria</taxon>
        <taxon>Bacillati</taxon>
        <taxon>Bacillota</taxon>
        <taxon>Bacilli</taxon>
        <taxon>Lactobacillales</taxon>
        <taxon>Aerococcaceae</taxon>
        <taxon>Facklamia</taxon>
    </lineage>
</organism>
<dbReference type="Pfam" id="PF00753">
    <property type="entry name" value="Lactamase_B"/>
    <property type="match status" value="1"/>
</dbReference>
<evidence type="ECO:0000259" key="1">
    <source>
        <dbReference type="SMART" id="SM00849"/>
    </source>
</evidence>
<accession>A0ABS0LNU4</accession>
<dbReference type="Gene3D" id="3.60.15.10">
    <property type="entry name" value="Ribonuclease Z/Hydroxyacylglutathione hydrolase-like"/>
    <property type="match status" value="1"/>
</dbReference>
<gene>
    <name evidence="2" type="ORF">HZY91_02285</name>
</gene>
<dbReference type="SMART" id="SM00849">
    <property type="entry name" value="Lactamase_B"/>
    <property type="match status" value="1"/>
</dbReference>
<dbReference type="InterPro" id="IPR036388">
    <property type="entry name" value="WH-like_DNA-bd_sf"/>
</dbReference>
<proteinExistence type="predicted"/>
<dbReference type="InterPro" id="IPR036866">
    <property type="entry name" value="RibonucZ/Hydroxyglut_hydro"/>
</dbReference>
<reference evidence="2 3" key="1">
    <citation type="submission" date="2020-07" db="EMBL/GenBank/DDBJ databases">
        <title>Facklamia lactis sp. nov., isolated from raw milk.</title>
        <authorList>
            <person name="Doll E.V."/>
            <person name="Huptas C."/>
            <person name="Staib L."/>
            <person name="Wenning M."/>
            <person name="Scherer S."/>
        </authorList>
    </citation>
    <scope>NUCLEOTIDE SEQUENCE [LARGE SCALE GENOMIC DNA]</scope>
    <source>
        <strain evidence="2 3">DSM 111018</strain>
    </source>
</reference>
<sequence length="329" mass="38031">MQEIAKNIYTFNVSLPNTALKQLNVYVIKGEDRNVIFDTGYNLPESKTDLLQGIKELGLEVKDFDLVLTHLHSDHTGLASLFEEAGCNIYAGKIDGDLLNQMATESYWDHFSDRHAYYATEKGQFSREDNPGYALRLGRKLDYIELKIGELFQVGEYTFKVMDLKGHTPGHIGLYDAENGQIFSADTVLDPITPNITYWGEDYPNILGSYLDTLRSLIQLDLKVMYATHRKIIDNPRQRMEDLIQHHYERLQEILDAMNPEESYTVEDVSAKITWRVKVKSWSDFPKSQKFFATGETMSHLDYLVHSGHVEQRVEDETYYFTKVKDQLF</sequence>
<dbReference type="InterPro" id="IPR001279">
    <property type="entry name" value="Metallo-B-lactamas"/>
</dbReference>